<evidence type="ECO:0000256" key="10">
    <source>
        <dbReference type="HAMAP-Rule" id="MF_00454"/>
    </source>
</evidence>
<keyword evidence="6 10" id="KW-0407">Ion channel</keyword>
<evidence type="ECO:0000256" key="3">
    <source>
        <dbReference type="ARBA" id="ARBA00022692"/>
    </source>
</evidence>
<keyword evidence="3 10" id="KW-0812">Transmembrane</keyword>
<evidence type="ECO:0000313" key="12">
    <source>
        <dbReference type="Proteomes" id="UP000323454"/>
    </source>
</evidence>
<name>A0A5B2XN10_9PSEU</name>
<dbReference type="EMBL" id="VUOB01000011">
    <property type="protein sequence ID" value="KAA2264309.1"/>
    <property type="molecule type" value="Genomic_DNA"/>
</dbReference>
<reference evidence="11 12" key="2">
    <citation type="submission" date="2019-09" db="EMBL/GenBank/DDBJ databases">
        <authorList>
            <person name="Jin C."/>
        </authorList>
    </citation>
    <scope>NUCLEOTIDE SEQUENCE [LARGE SCALE GENOMIC DNA]</scope>
    <source>
        <strain evidence="11 12">AN110305</strain>
    </source>
</reference>
<gene>
    <name evidence="10" type="primary">fluC</name>
    <name evidence="10" type="synonym">crcB</name>
    <name evidence="11" type="ORF">F0L68_07770</name>
</gene>
<dbReference type="GO" id="GO:0062054">
    <property type="term" value="F:fluoride channel activity"/>
    <property type="evidence" value="ECO:0007669"/>
    <property type="project" value="UniProtKB-UniRule"/>
</dbReference>
<comment type="function">
    <text evidence="9 10">Fluoride-specific ion channel. Important for reducing fluoride concentration in the cell, thus reducing its toxicity.</text>
</comment>
<evidence type="ECO:0000256" key="9">
    <source>
        <dbReference type="ARBA" id="ARBA00049940"/>
    </source>
</evidence>
<feature type="transmembrane region" description="Helical" evidence="10">
    <location>
        <begin position="40"/>
        <end position="62"/>
    </location>
</feature>
<comment type="caution">
    <text evidence="11">The sequence shown here is derived from an EMBL/GenBank/DDBJ whole genome shotgun (WGS) entry which is preliminary data.</text>
</comment>
<keyword evidence="12" id="KW-1185">Reference proteome</keyword>
<evidence type="ECO:0000256" key="8">
    <source>
        <dbReference type="ARBA" id="ARBA00035585"/>
    </source>
</evidence>
<reference evidence="11 12" key="1">
    <citation type="submission" date="2019-09" db="EMBL/GenBank/DDBJ databases">
        <title>Goodfellowia gen. nov., a new genus of the Pseudonocardineae related to Actinoalloteichus, containing Goodfellowia coeruleoviolacea gen. nov., comb. nov. gen. nov., comb. nov.</title>
        <authorList>
            <person name="Labeda D."/>
        </authorList>
    </citation>
    <scope>NUCLEOTIDE SEQUENCE [LARGE SCALE GENOMIC DNA]</scope>
    <source>
        <strain evidence="11 12">AN110305</strain>
    </source>
</reference>
<evidence type="ECO:0000256" key="6">
    <source>
        <dbReference type="ARBA" id="ARBA00023303"/>
    </source>
</evidence>
<dbReference type="Proteomes" id="UP000323454">
    <property type="component" value="Unassembled WGS sequence"/>
</dbReference>
<dbReference type="AlphaFoldDB" id="A0A5B2XN10"/>
<comment type="subcellular location">
    <subcellularLocation>
        <location evidence="1 10">Cell membrane</location>
        <topology evidence="1 10">Multi-pass membrane protein</topology>
    </subcellularLocation>
</comment>
<keyword evidence="10" id="KW-0813">Transport</keyword>
<keyword evidence="2 10" id="KW-1003">Cell membrane</keyword>
<dbReference type="PANTHER" id="PTHR28259">
    <property type="entry name" value="FLUORIDE EXPORT PROTEIN 1-RELATED"/>
    <property type="match status" value="1"/>
</dbReference>
<evidence type="ECO:0000256" key="1">
    <source>
        <dbReference type="ARBA" id="ARBA00004651"/>
    </source>
</evidence>
<feature type="transmembrane region" description="Helical" evidence="10">
    <location>
        <begin position="74"/>
        <end position="92"/>
    </location>
</feature>
<comment type="activity regulation">
    <text evidence="10">Na(+) is not transported, but it plays an essential structural role and its presence is essential for fluoride channel function.</text>
</comment>
<protein>
    <recommendedName>
        <fullName evidence="10">Fluoride-specific ion channel FluC</fullName>
    </recommendedName>
</protein>
<accession>A0A5B2XN10</accession>
<evidence type="ECO:0000256" key="4">
    <source>
        <dbReference type="ARBA" id="ARBA00022989"/>
    </source>
</evidence>
<proteinExistence type="inferred from homology"/>
<feature type="binding site" evidence="10">
    <location>
        <position position="82"/>
    </location>
    <ligand>
        <name>Na(+)</name>
        <dbReference type="ChEBI" id="CHEBI:29101"/>
        <note>structural</note>
    </ligand>
</feature>
<keyword evidence="5 10" id="KW-0472">Membrane</keyword>
<dbReference type="InterPro" id="IPR003691">
    <property type="entry name" value="FluC"/>
</dbReference>
<dbReference type="GO" id="GO:0140114">
    <property type="term" value="P:cellular detoxification of fluoride"/>
    <property type="evidence" value="ECO:0007669"/>
    <property type="project" value="UniProtKB-UniRule"/>
</dbReference>
<keyword evidence="10" id="KW-0479">Metal-binding</keyword>
<evidence type="ECO:0000256" key="7">
    <source>
        <dbReference type="ARBA" id="ARBA00035120"/>
    </source>
</evidence>
<dbReference type="Pfam" id="PF02537">
    <property type="entry name" value="CRCB"/>
    <property type="match status" value="1"/>
</dbReference>
<dbReference type="RefSeq" id="WP_149848792.1">
    <property type="nucleotide sequence ID" value="NZ_VUOB01000011.1"/>
</dbReference>
<dbReference type="GO" id="GO:0046872">
    <property type="term" value="F:metal ion binding"/>
    <property type="evidence" value="ECO:0007669"/>
    <property type="project" value="UniProtKB-KW"/>
</dbReference>
<feature type="transmembrane region" description="Helical" evidence="10">
    <location>
        <begin position="104"/>
        <end position="128"/>
    </location>
</feature>
<comment type="similarity">
    <text evidence="7 10">Belongs to the fluoride channel Fluc/FEX (TC 1.A.43) family.</text>
</comment>
<dbReference type="OrthoDB" id="4408652at2"/>
<feature type="binding site" evidence="10">
    <location>
        <position position="85"/>
    </location>
    <ligand>
        <name>Na(+)</name>
        <dbReference type="ChEBI" id="CHEBI:29101"/>
        <note>structural</note>
    </ligand>
</feature>
<dbReference type="PANTHER" id="PTHR28259:SF1">
    <property type="entry name" value="FLUORIDE EXPORT PROTEIN 1-RELATED"/>
    <property type="match status" value="1"/>
</dbReference>
<keyword evidence="4 10" id="KW-1133">Transmembrane helix</keyword>
<dbReference type="HAMAP" id="MF_00454">
    <property type="entry name" value="FluC"/>
    <property type="match status" value="1"/>
</dbReference>
<keyword evidence="10" id="KW-0406">Ion transport</keyword>
<evidence type="ECO:0000256" key="5">
    <source>
        <dbReference type="ARBA" id="ARBA00023136"/>
    </source>
</evidence>
<sequence length="144" mass="15055">MARNTSRQRAILGAIAVGGGLGGLARYGVAQLLPTLPGRFPVGTFVINAVGCALIGVLMVLITEVWSGHYLLRPFLGVGVLGGFTTFSTYAVEVRGLLRPGSALLAFGYLASAMACALLAVLLGVWFARWATRAARRPRRAGAP</sequence>
<evidence type="ECO:0000313" key="11">
    <source>
        <dbReference type="EMBL" id="KAA2264309.1"/>
    </source>
</evidence>
<dbReference type="GO" id="GO:0005886">
    <property type="term" value="C:plasma membrane"/>
    <property type="evidence" value="ECO:0007669"/>
    <property type="project" value="UniProtKB-SubCell"/>
</dbReference>
<comment type="catalytic activity">
    <reaction evidence="8">
        <text>fluoride(in) = fluoride(out)</text>
        <dbReference type="Rhea" id="RHEA:76159"/>
        <dbReference type="ChEBI" id="CHEBI:17051"/>
    </reaction>
    <physiologicalReaction direction="left-to-right" evidence="8">
        <dbReference type="Rhea" id="RHEA:76160"/>
    </physiologicalReaction>
</comment>
<keyword evidence="10" id="KW-0915">Sodium</keyword>
<evidence type="ECO:0000256" key="2">
    <source>
        <dbReference type="ARBA" id="ARBA00022475"/>
    </source>
</evidence>
<organism evidence="11 12">
    <name type="scientific">Solihabitans fulvus</name>
    <dbReference type="NCBI Taxonomy" id="1892852"/>
    <lineage>
        <taxon>Bacteria</taxon>
        <taxon>Bacillati</taxon>
        <taxon>Actinomycetota</taxon>
        <taxon>Actinomycetes</taxon>
        <taxon>Pseudonocardiales</taxon>
        <taxon>Pseudonocardiaceae</taxon>
        <taxon>Solihabitans</taxon>
    </lineage>
</organism>